<evidence type="ECO:0000313" key="2">
    <source>
        <dbReference type="Proteomes" id="UP000249396"/>
    </source>
</evidence>
<proteinExistence type="predicted"/>
<sequence length="157" mass="17540">MPVGVFNLIGLYLYGDMMVDPAIAFASKFDVRFRSLTHGFSHNEIPLFQALHSALVELSGQFQIEEYHGTSHQVKFAGNGSYARTQARCELSDLMIVTYSQISRHVRLTYLQAKSERATLNCVFGRSFSANLEQWFLLSTRPTISGAGAFNPPSDLL</sequence>
<dbReference type="EMBL" id="QJPH01000394">
    <property type="protein sequence ID" value="PZN75232.1"/>
    <property type="molecule type" value="Genomic_DNA"/>
</dbReference>
<organism evidence="1 2">
    <name type="scientific">Candidatus Methylumidiphilus alinenensis</name>
    <dbReference type="NCBI Taxonomy" id="2202197"/>
    <lineage>
        <taxon>Bacteria</taxon>
        <taxon>Pseudomonadati</taxon>
        <taxon>Pseudomonadota</taxon>
        <taxon>Gammaproteobacteria</taxon>
        <taxon>Methylococcales</taxon>
        <taxon>Candidatus Methylumidiphilus</taxon>
    </lineage>
</organism>
<gene>
    <name evidence="1" type="ORF">DM484_19200</name>
</gene>
<evidence type="ECO:0000313" key="1">
    <source>
        <dbReference type="EMBL" id="PZN75232.1"/>
    </source>
</evidence>
<dbReference type="AlphaFoldDB" id="A0A2W4QTN5"/>
<accession>A0A2W4QTN5</accession>
<protein>
    <submittedName>
        <fullName evidence="1">Uncharacterized protein</fullName>
    </submittedName>
</protein>
<comment type="caution">
    <text evidence="1">The sequence shown here is derived from an EMBL/GenBank/DDBJ whole genome shotgun (WGS) entry which is preliminary data.</text>
</comment>
<name>A0A2W4QTN5_9GAMM</name>
<reference evidence="1 2" key="1">
    <citation type="journal article" date="2018" name="Aquat. Microb. Ecol.">
        <title>Gammaproteobacterial methanotrophs dominate.</title>
        <authorList>
            <person name="Rissanen A.J."/>
            <person name="Saarenheimo J."/>
            <person name="Tiirola M."/>
            <person name="Peura S."/>
            <person name="Aalto S.L."/>
            <person name="Karvinen A."/>
            <person name="Nykanen H."/>
        </authorList>
    </citation>
    <scope>NUCLEOTIDE SEQUENCE [LARGE SCALE GENOMIC DNA]</scope>
    <source>
        <strain evidence="1">AMbin10</strain>
    </source>
</reference>
<dbReference type="Proteomes" id="UP000249396">
    <property type="component" value="Unassembled WGS sequence"/>
</dbReference>